<reference evidence="4" key="1">
    <citation type="submission" date="2023-03" db="EMBL/GenBank/DDBJ databases">
        <title>Actinorhabdospora filicis NBRC 111898.</title>
        <authorList>
            <person name="Ichikawa N."/>
            <person name="Sato H."/>
            <person name="Tonouchi N."/>
        </authorList>
    </citation>
    <scope>NUCLEOTIDE SEQUENCE</scope>
    <source>
        <strain evidence="4">NBRC 111898</strain>
    </source>
</reference>
<dbReference type="InterPro" id="IPR006311">
    <property type="entry name" value="TAT_signal"/>
</dbReference>
<keyword evidence="4" id="KW-0378">Hydrolase</keyword>
<evidence type="ECO:0000256" key="2">
    <source>
        <dbReference type="SAM" id="SignalP"/>
    </source>
</evidence>
<keyword evidence="5" id="KW-1185">Reference proteome</keyword>
<protein>
    <submittedName>
        <fullName evidence="4">Glycosyl hydrolase</fullName>
    </submittedName>
</protein>
<dbReference type="InterPro" id="IPR017853">
    <property type="entry name" value="GH"/>
</dbReference>
<proteinExistence type="predicted"/>
<name>A0A9W6SJK1_9ACTN</name>
<dbReference type="Proteomes" id="UP001165079">
    <property type="component" value="Unassembled WGS sequence"/>
</dbReference>
<evidence type="ECO:0000256" key="1">
    <source>
        <dbReference type="ARBA" id="ARBA00022729"/>
    </source>
</evidence>
<dbReference type="InterPro" id="IPR003790">
    <property type="entry name" value="GHL10"/>
</dbReference>
<dbReference type="PANTHER" id="PTHR43405:SF1">
    <property type="entry name" value="GLYCOSYL HYDROLASE DIGH"/>
    <property type="match status" value="1"/>
</dbReference>
<dbReference type="AlphaFoldDB" id="A0A9W6SJK1"/>
<evidence type="ECO:0000259" key="3">
    <source>
        <dbReference type="Pfam" id="PF02638"/>
    </source>
</evidence>
<organism evidence="4 5">
    <name type="scientific">Actinorhabdospora filicis</name>
    <dbReference type="NCBI Taxonomy" id="1785913"/>
    <lineage>
        <taxon>Bacteria</taxon>
        <taxon>Bacillati</taxon>
        <taxon>Actinomycetota</taxon>
        <taxon>Actinomycetes</taxon>
        <taxon>Micromonosporales</taxon>
        <taxon>Micromonosporaceae</taxon>
        <taxon>Actinorhabdospora</taxon>
    </lineage>
</organism>
<dbReference type="Pfam" id="PF02638">
    <property type="entry name" value="GHL10"/>
    <property type="match status" value="1"/>
</dbReference>
<dbReference type="Gene3D" id="3.20.20.80">
    <property type="entry name" value="Glycosidases"/>
    <property type="match status" value="1"/>
</dbReference>
<keyword evidence="1 2" id="KW-0732">Signal</keyword>
<dbReference type="PANTHER" id="PTHR43405">
    <property type="entry name" value="GLYCOSYL HYDROLASE DIGH"/>
    <property type="match status" value="1"/>
</dbReference>
<gene>
    <name evidence="4" type="ORF">Afil01_19370</name>
</gene>
<feature type="chain" id="PRO_5040941202" evidence="2">
    <location>
        <begin position="38"/>
        <end position="552"/>
    </location>
</feature>
<accession>A0A9W6SJK1</accession>
<comment type="caution">
    <text evidence="4">The sequence shown here is derived from an EMBL/GenBank/DDBJ whole genome shotgun (WGS) entry which is preliminary data.</text>
</comment>
<dbReference type="SUPFAM" id="SSF51445">
    <property type="entry name" value="(Trans)glycosidases"/>
    <property type="match status" value="1"/>
</dbReference>
<dbReference type="GO" id="GO:0016787">
    <property type="term" value="F:hydrolase activity"/>
    <property type="evidence" value="ECO:0007669"/>
    <property type="project" value="UniProtKB-KW"/>
</dbReference>
<evidence type="ECO:0000313" key="5">
    <source>
        <dbReference type="Proteomes" id="UP001165079"/>
    </source>
</evidence>
<evidence type="ECO:0000313" key="4">
    <source>
        <dbReference type="EMBL" id="GLZ77130.1"/>
    </source>
</evidence>
<dbReference type="EMBL" id="BSTX01000001">
    <property type="protein sequence ID" value="GLZ77130.1"/>
    <property type="molecule type" value="Genomic_DNA"/>
</dbReference>
<sequence length="552" mass="60825">MPTEGTSRRTLFRAGAGVGAAALSAAAVAGSATAAHAEDATSAVAPNPAFPKHELRSTWVSTVVNIDWPSKQGLDAATQKAELLRWLDESVAAGFNTVVFQVRPTSDAFWPSPYEPWSRWITGTQGKDPGYDPLGFAVEEAHKRGLELHAWFNPFRISMKTVSGDVGTDISKLADGHPAKAHPEWVLPYPKTNGQLFYDPGIPEAREHIVNAICHAAENYDIDGVHFDDYFYPYPSGTIPFEDDATFAKYGAGFPNKAAWRRSNVDAFVKAISDRLRANAPGVKFGISPSGVWRNKADDPVLGSDTRAGAPTYDALHADTRKWVKENWIDYIVPQVYWANSLAVASYNVIVNWWNETCAGTDVDLYIGEATYKVNASTQSPEWNTDPHELDRHVQLGRDLANVSGNIYFSAKDVRANQLNAMGIIKDAYYQRPALVPPSASREATPRKPKLIDADRRRDGSVELCFRSGAHHHHDDTTAWYAVWRFEGRDLPRHWETEGTQDATNLIARVNAEAADGSFVDTTADPKKHYSYAITPYNRNGVAGPISGPKKV</sequence>
<dbReference type="InterPro" id="IPR052177">
    <property type="entry name" value="Divisome_Glycosyl_Hydrolase"/>
</dbReference>
<dbReference type="PROSITE" id="PS51318">
    <property type="entry name" value="TAT"/>
    <property type="match status" value="1"/>
</dbReference>
<feature type="domain" description="Glycosyl hydrolase-like 10" evidence="3">
    <location>
        <begin position="54"/>
        <end position="384"/>
    </location>
</feature>
<dbReference type="RefSeq" id="WP_285662261.1">
    <property type="nucleotide sequence ID" value="NZ_BSTX01000001.1"/>
</dbReference>
<feature type="signal peptide" evidence="2">
    <location>
        <begin position="1"/>
        <end position="37"/>
    </location>
</feature>